<dbReference type="AlphaFoldDB" id="A0A947D171"/>
<proteinExistence type="predicted"/>
<dbReference type="RefSeq" id="WP_261967520.1">
    <property type="nucleotide sequence ID" value="NZ_JAHHZF010000002.1"/>
</dbReference>
<evidence type="ECO:0000259" key="1">
    <source>
        <dbReference type="Pfam" id="PF14347"/>
    </source>
</evidence>
<evidence type="ECO:0000313" key="2">
    <source>
        <dbReference type="EMBL" id="MBT9288880.1"/>
    </source>
</evidence>
<comment type="caution">
    <text evidence="2">The sequence shown here is derived from an EMBL/GenBank/DDBJ whole genome shotgun (WGS) entry which is preliminary data.</text>
</comment>
<dbReference type="Pfam" id="PF14347">
    <property type="entry name" value="DUF4399"/>
    <property type="match status" value="1"/>
</dbReference>
<protein>
    <submittedName>
        <fullName evidence="2">DUF4399 domain-containing protein</fullName>
    </submittedName>
</protein>
<keyword evidence="3" id="KW-1185">Reference proteome</keyword>
<organism evidence="2 3">
    <name type="scientific">Prosthecodimorpha staleyi</name>
    <dbReference type="NCBI Taxonomy" id="2840188"/>
    <lineage>
        <taxon>Bacteria</taxon>
        <taxon>Pseudomonadati</taxon>
        <taxon>Pseudomonadota</taxon>
        <taxon>Alphaproteobacteria</taxon>
        <taxon>Hyphomicrobiales</taxon>
        <taxon>Ancalomicrobiaceae</taxon>
        <taxon>Prosthecodimorpha</taxon>
    </lineage>
</organism>
<dbReference type="EMBL" id="JAHHZF010000002">
    <property type="protein sequence ID" value="MBT9288880.1"/>
    <property type="molecule type" value="Genomic_DNA"/>
</dbReference>
<evidence type="ECO:0000313" key="3">
    <source>
        <dbReference type="Proteomes" id="UP000766595"/>
    </source>
</evidence>
<reference evidence="2 3" key="1">
    <citation type="submission" date="2021-06" db="EMBL/GenBank/DDBJ databases">
        <authorList>
            <person name="Grouzdev D.S."/>
            <person name="Koziaeva V."/>
        </authorList>
    </citation>
    <scope>NUCLEOTIDE SEQUENCE [LARGE SCALE GENOMIC DNA]</scope>
    <source>
        <strain evidence="2 3">22</strain>
    </source>
</reference>
<gene>
    <name evidence="2" type="ORF">KL771_05435</name>
</gene>
<accession>A0A947D171</accession>
<dbReference type="InterPro" id="IPR025512">
    <property type="entry name" value="DUF4399"/>
</dbReference>
<feature type="domain" description="DUF4399" evidence="1">
    <location>
        <begin position="70"/>
        <end position="159"/>
    </location>
</feature>
<sequence length="160" mass="16578">MRRKGVREAVTGIALAVGITVASGIGLPVGAGLRADAAIAAEGTTPAPKGAAVYFQAPQDGQRVPRRFTVRIGLRDMGVAPAGVAIAGTGHHHVLIDAEAPAAGEPIPADFNHIHLGNGQTEVELTLTPGRHTLQLVVGDHRHMPHQPPVQSPKITVTVY</sequence>
<dbReference type="Proteomes" id="UP000766595">
    <property type="component" value="Unassembled WGS sequence"/>
</dbReference>
<name>A0A947D171_9HYPH</name>